<dbReference type="GO" id="GO:0004185">
    <property type="term" value="F:serine-type carboxypeptidase activity"/>
    <property type="evidence" value="ECO:0007669"/>
    <property type="project" value="InterPro"/>
</dbReference>
<dbReference type="InterPro" id="IPR000667">
    <property type="entry name" value="Peptidase_S13"/>
</dbReference>
<evidence type="ECO:0000256" key="3">
    <source>
        <dbReference type="SAM" id="MobiDB-lite"/>
    </source>
</evidence>
<feature type="region of interest" description="Disordered" evidence="3">
    <location>
        <begin position="66"/>
        <end position="88"/>
    </location>
</feature>
<sequence>MREPFGISMVTSNSNGASKVGTDRIPVSPTGGSAVERGWAVAGTRRGRAVVVAAAAGFTLVAQGTPAHPQAGPAPAAPPVLQPAASTGADALPSTAGLQAALGQLTQDKALGTLTYAIADGSTGKLLLGSGEGTPATPASTTKLATSVAALSLLPADTRITTKVVQGATPADIVLVGGGDPTLTGLPQDQIRIGGLPVDSETAPASLIDLAKQTATALKAAGTGTVHLSYDTSLYTGAAAHKNNDGTNIGPMSALMSDEGRNNPADDVEGPVRVPDPAAQAAGRFADLLGAQGVKVDGKPKEGPAPAGAAALGRVQSPTLPRLVERLLTHSDNTLAEAVGRQVALAAHQPASYEGAGAAVSQTVGQLGIPLPGVSLNDASGLNPHNAIPPLVLADLLALAAAPDHPQLRPVLTGLPIAGLTGTLDKRFTAAQGSADGAGVVRAKTGTLSGVNTLAGTVVDADGRLLVFALMTKGGTGDTRAAVDRIVAKLVSCGCH</sequence>
<dbReference type="PANTHER" id="PTHR30023">
    <property type="entry name" value="D-ALANYL-D-ALANINE CARBOXYPEPTIDASE"/>
    <property type="match status" value="1"/>
</dbReference>
<reference evidence="4 5" key="1">
    <citation type="submission" date="2018-03" db="EMBL/GenBank/DDBJ databases">
        <title>Bioinformatic expansion and discovery of thiopeptide antibiotics.</title>
        <authorList>
            <person name="Schwalen C.J."/>
            <person name="Hudson G.A."/>
            <person name="Mitchell D.A."/>
        </authorList>
    </citation>
    <scope>NUCLEOTIDE SEQUENCE [LARGE SCALE GENOMIC DNA]</scope>
    <source>
        <strain evidence="4 5">ATCC 21389</strain>
    </source>
</reference>
<name>A0A2V4NKZ9_9ACTN</name>
<comment type="caution">
    <text evidence="4">The sequence shown here is derived from an EMBL/GenBank/DDBJ whole genome shotgun (WGS) entry which is preliminary data.</text>
</comment>
<keyword evidence="2" id="KW-0378">Hydrolase</keyword>
<dbReference type="GO" id="GO:0000270">
    <property type="term" value="P:peptidoglycan metabolic process"/>
    <property type="evidence" value="ECO:0007669"/>
    <property type="project" value="TreeGrafter"/>
</dbReference>
<keyword evidence="4" id="KW-0121">Carboxypeptidase</keyword>
<dbReference type="Proteomes" id="UP000248039">
    <property type="component" value="Unassembled WGS sequence"/>
</dbReference>
<dbReference type="NCBIfam" id="TIGR00666">
    <property type="entry name" value="PBP4"/>
    <property type="match status" value="1"/>
</dbReference>
<gene>
    <name evidence="4" type="primary">dacB</name>
    <name evidence="4" type="ORF">C7C46_06795</name>
</gene>
<evidence type="ECO:0000256" key="1">
    <source>
        <dbReference type="ARBA" id="ARBA00006096"/>
    </source>
</evidence>
<dbReference type="AlphaFoldDB" id="A0A2V4NKZ9"/>
<dbReference type="PRINTS" id="PR00922">
    <property type="entry name" value="DADACBPTASE3"/>
</dbReference>
<organism evidence="4 5">
    <name type="scientific">Streptomyces tateyamensis</name>
    <dbReference type="NCBI Taxonomy" id="565073"/>
    <lineage>
        <taxon>Bacteria</taxon>
        <taxon>Bacillati</taxon>
        <taxon>Actinomycetota</taxon>
        <taxon>Actinomycetes</taxon>
        <taxon>Kitasatosporales</taxon>
        <taxon>Streptomycetaceae</taxon>
        <taxon>Streptomyces</taxon>
    </lineage>
</organism>
<protein>
    <submittedName>
        <fullName evidence="4">D-alanyl-D-alanine carboxypeptidase/D-alanyl-D-alanine-endopeptidase</fullName>
    </submittedName>
</protein>
<dbReference type="GO" id="GO:0006508">
    <property type="term" value="P:proteolysis"/>
    <property type="evidence" value="ECO:0007669"/>
    <property type="project" value="InterPro"/>
</dbReference>
<dbReference type="InterPro" id="IPR012338">
    <property type="entry name" value="Beta-lactam/transpept-like"/>
</dbReference>
<evidence type="ECO:0000313" key="4">
    <source>
        <dbReference type="EMBL" id="PYC85441.1"/>
    </source>
</evidence>
<dbReference type="Pfam" id="PF02113">
    <property type="entry name" value="Peptidase_S13"/>
    <property type="match status" value="2"/>
</dbReference>
<comment type="similarity">
    <text evidence="1">Belongs to the peptidase S13 family.</text>
</comment>
<keyword evidence="5" id="KW-1185">Reference proteome</keyword>
<dbReference type="EMBL" id="PYBW01000022">
    <property type="protein sequence ID" value="PYC85441.1"/>
    <property type="molecule type" value="Genomic_DNA"/>
</dbReference>
<dbReference type="PANTHER" id="PTHR30023:SF0">
    <property type="entry name" value="PENICILLIN-SENSITIVE CARBOXYPEPTIDASE A"/>
    <property type="match status" value="1"/>
</dbReference>
<evidence type="ECO:0000313" key="5">
    <source>
        <dbReference type="Proteomes" id="UP000248039"/>
    </source>
</evidence>
<proteinExistence type="inferred from homology"/>
<evidence type="ECO:0000256" key="2">
    <source>
        <dbReference type="ARBA" id="ARBA00022801"/>
    </source>
</evidence>
<dbReference type="SUPFAM" id="SSF56601">
    <property type="entry name" value="beta-lactamase/transpeptidase-like"/>
    <property type="match status" value="1"/>
</dbReference>
<dbReference type="Gene3D" id="3.40.710.10">
    <property type="entry name" value="DD-peptidase/beta-lactamase superfamily"/>
    <property type="match status" value="2"/>
</dbReference>
<accession>A0A2V4NKZ9</accession>
<feature type="region of interest" description="Disordered" evidence="3">
    <location>
        <begin position="1"/>
        <end position="32"/>
    </location>
</feature>
<keyword evidence="4" id="KW-0645">Protease</keyword>